<feature type="compositionally biased region" description="Basic and acidic residues" evidence="11">
    <location>
        <begin position="548"/>
        <end position="568"/>
    </location>
</feature>
<keyword evidence="8" id="KW-0804">Transcription</keyword>
<evidence type="ECO:0000313" key="14">
    <source>
        <dbReference type="EMBL" id="GAQ88596.1"/>
    </source>
</evidence>
<evidence type="ECO:0000256" key="1">
    <source>
        <dbReference type="ARBA" id="ARBA00004123"/>
    </source>
</evidence>
<dbReference type="InterPro" id="IPR012270">
    <property type="entry name" value="CCR4-NOT_su3/5"/>
</dbReference>
<feature type="compositionally biased region" description="Low complexity" evidence="11">
    <location>
        <begin position="886"/>
        <end position="912"/>
    </location>
</feature>
<keyword evidence="5" id="KW-0678">Repressor</keyword>
<keyword evidence="9" id="KW-0539">Nucleus</keyword>
<evidence type="ECO:0000259" key="12">
    <source>
        <dbReference type="Pfam" id="PF04065"/>
    </source>
</evidence>
<dbReference type="Gene3D" id="2.30.30.1020">
    <property type="entry name" value="CCR4-NOT complex subunit 2/3/5, C-terminal domain"/>
    <property type="match status" value="1"/>
</dbReference>
<dbReference type="PANTHER" id="PTHR23326">
    <property type="entry name" value="CCR4 NOT-RELATED"/>
    <property type="match status" value="1"/>
</dbReference>
<dbReference type="PIRSF" id="PIRSF005290">
    <property type="entry name" value="NOT_su_3_5"/>
    <property type="match status" value="1"/>
</dbReference>
<dbReference type="Pfam" id="PF04153">
    <property type="entry name" value="NOT2_3_5_C"/>
    <property type="match status" value="1"/>
</dbReference>
<feature type="compositionally biased region" description="Low complexity" evidence="11">
    <location>
        <begin position="327"/>
        <end position="358"/>
    </location>
</feature>
<feature type="coiled-coil region" evidence="10">
    <location>
        <begin position="127"/>
        <end position="154"/>
    </location>
</feature>
<evidence type="ECO:0000256" key="6">
    <source>
        <dbReference type="ARBA" id="ARBA00022553"/>
    </source>
</evidence>
<feature type="region of interest" description="Disordered" evidence="11">
    <location>
        <begin position="260"/>
        <end position="358"/>
    </location>
</feature>
<dbReference type="InterPro" id="IPR007282">
    <property type="entry name" value="NOT2/3/5_C"/>
</dbReference>
<feature type="compositionally biased region" description="Gly residues" evidence="11">
    <location>
        <begin position="913"/>
        <end position="922"/>
    </location>
</feature>
<evidence type="ECO:0000256" key="3">
    <source>
        <dbReference type="ARBA" id="ARBA00007682"/>
    </source>
</evidence>
<feature type="region of interest" description="Disordered" evidence="11">
    <location>
        <begin position="390"/>
        <end position="624"/>
    </location>
</feature>
<protein>
    <submittedName>
        <fullName evidence="14">Transcription regulator NOT2/NOT3/NOT5 family protein</fullName>
    </submittedName>
</protein>
<evidence type="ECO:0000256" key="4">
    <source>
        <dbReference type="ARBA" id="ARBA00022490"/>
    </source>
</evidence>
<dbReference type="GO" id="GO:0006355">
    <property type="term" value="P:regulation of DNA-templated transcription"/>
    <property type="evidence" value="ECO:0007669"/>
    <property type="project" value="InterPro"/>
</dbReference>
<feature type="region of interest" description="Disordered" evidence="11">
    <location>
        <begin position="783"/>
        <end position="958"/>
    </location>
</feature>
<feature type="domain" description="CCR4-Not complex component Not N-terminal" evidence="12">
    <location>
        <begin position="4"/>
        <end position="246"/>
    </location>
</feature>
<organism evidence="14 15">
    <name type="scientific">Klebsormidium nitens</name>
    <name type="common">Green alga</name>
    <name type="synonym">Ulothrix nitens</name>
    <dbReference type="NCBI Taxonomy" id="105231"/>
    <lineage>
        <taxon>Eukaryota</taxon>
        <taxon>Viridiplantae</taxon>
        <taxon>Streptophyta</taxon>
        <taxon>Klebsormidiophyceae</taxon>
        <taxon>Klebsormidiales</taxon>
        <taxon>Klebsormidiaceae</taxon>
        <taxon>Klebsormidium</taxon>
    </lineage>
</organism>
<dbReference type="InterPro" id="IPR007207">
    <property type="entry name" value="Not_N"/>
</dbReference>
<feature type="compositionally biased region" description="Low complexity" evidence="11">
    <location>
        <begin position="390"/>
        <end position="408"/>
    </location>
</feature>
<feature type="compositionally biased region" description="Polar residues" evidence="11">
    <location>
        <begin position="570"/>
        <end position="581"/>
    </location>
</feature>
<name>A0A1Y1IIP1_KLENI</name>
<keyword evidence="7" id="KW-0805">Transcription regulation</keyword>
<evidence type="ECO:0000256" key="2">
    <source>
        <dbReference type="ARBA" id="ARBA00004496"/>
    </source>
</evidence>
<dbReference type="GO" id="GO:0000289">
    <property type="term" value="P:nuclear-transcribed mRNA poly(A) tail shortening"/>
    <property type="evidence" value="ECO:0000318"/>
    <property type="project" value="GO_Central"/>
</dbReference>
<sequence>MGAARKMQAEMEKTLKKVQEGTDLFEEIWKKMEDATESTKKEKSEAELKHQLKRLQRSREQIRLWLASSDIKAIDKKSLEGARRQIESDMERFKICERAAKIKAFSKEGLELQPKIDPEEAAKEEAKDFINKSLDDLQLQVDEFESEMETISGASAKAQKKDIGRLQELEKVDGQHKWHKAKLEQKARRVLTRPRPNPAQVHRLLENQEITPEDVLGLRDSLEYYLEQNQSPDFFFDDTMYEELPMDKLDAKVGEELTSLSKVLPLPKEATKKPATEPQASPPSPASNKAPLKPLPSPKAPPAVRTSASPPGTGPLSAPTSPRPQLASPAVLAKAAADQAVDPAAAAAAAAAAASESPLARAIASAQAALKAPLNPELSASVVEERLATAEAEAASAAARMSASLLLEPPEPQSPKTPRRQVGFSPAAPPVRAAPEPFGSKFLIEPPEARSPRAGAGFRQGFGAAAAGPAGLSPRKWGGMPTEVTDVRKLNMGGGARSPKGTPTGSPRQPAVTQIWQVKEPTERKSPQAERAEPPEALLDQHQTQNEEALRNAIESHLKKAEEARGPETRPSSGESSTQVHPTPAPTPSPILTPESTPGIRFGASPGPNNRLVSQFGSGRPPSELQMEENMFRETAGGVGSLAETPEAVGMAALAGGSTPEQLGRPFNLERLFSGMGVPEGLPMSPAPKNELFAAAAATGGAGAGGAFLPAPGSRLLPPRPPRAGLAPFAQQSPPVPPVALTELEHHLLLRERMRVHQEQLAQLEHMRMQQFHAAGGYFYPQGQPLGMMQPPEWREQGPHFQNPQERRPTPAATGFPFPGRTRPEPADVQPGSGGPRPASAGPRPASEGGRPGSGGARPGSGGTRPGSGGNRHGSGSFSPPTGQLRPRSGGRVSGSASGRPGSGGSAPSSAGGRPGSGGERPGSGSKRPGSAPGGPLSPEKKRSAGTGPEESRKAAEDRERLEALENGMGQYFGDETPRLLRPPEFPASYPTTSIAKDHEAALFRKLDLETHFFAFYFQKNTVSQYLAARELKRNSWRYHKKHCTWFQRHCEPEFVTDDGETGAYRYFDFNLHAQDPGVASGPPEGWCQRIKERFLFEYKHLEDELPVPEPIDLFAGRF</sequence>
<dbReference type="OMA" id="HITLETY"/>
<feature type="compositionally biased region" description="Low complexity" evidence="11">
    <location>
        <begin position="836"/>
        <end position="849"/>
    </location>
</feature>
<keyword evidence="6" id="KW-0597">Phosphoprotein</keyword>
<feature type="compositionally biased region" description="Low complexity" evidence="11">
    <location>
        <begin position="923"/>
        <end position="935"/>
    </location>
</feature>
<reference evidence="14 15" key="1">
    <citation type="journal article" date="2014" name="Nat. Commun.">
        <title>Klebsormidium flaccidum genome reveals primary factors for plant terrestrial adaptation.</title>
        <authorList>
            <person name="Hori K."/>
            <person name="Maruyama F."/>
            <person name="Fujisawa T."/>
            <person name="Togashi T."/>
            <person name="Yamamoto N."/>
            <person name="Seo M."/>
            <person name="Sato S."/>
            <person name="Yamada T."/>
            <person name="Mori H."/>
            <person name="Tajima N."/>
            <person name="Moriyama T."/>
            <person name="Ikeuchi M."/>
            <person name="Watanabe M."/>
            <person name="Wada H."/>
            <person name="Kobayashi K."/>
            <person name="Saito M."/>
            <person name="Masuda T."/>
            <person name="Sasaki-Sekimoto Y."/>
            <person name="Mashiguchi K."/>
            <person name="Awai K."/>
            <person name="Shimojima M."/>
            <person name="Masuda S."/>
            <person name="Iwai M."/>
            <person name="Nobusawa T."/>
            <person name="Narise T."/>
            <person name="Kondo S."/>
            <person name="Saito H."/>
            <person name="Sato R."/>
            <person name="Murakawa M."/>
            <person name="Ihara Y."/>
            <person name="Oshima-Yamada Y."/>
            <person name="Ohtaka K."/>
            <person name="Satoh M."/>
            <person name="Sonobe K."/>
            <person name="Ishii M."/>
            <person name="Ohtani R."/>
            <person name="Kanamori-Sato M."/>
            <person name="Honoki R."/>
            <person name="Miyazaki D."/>
            <person name="Mochizuki H."/>
            <person name="Umetsu J."/>
            <person name="Higashi K."/>
            <person name="Shibata D."/>
            <person name="Kamiya Y."/>
            <person name="Sato N."/>
            <person name="Nakamura Y."/>
            <person name="Tabata S."/>
            <person name="Ida S."/>
            <person name="Kurokawa K."/>
            <person name="Ohta H."/>
        </authorList>
    </citation>
    <scope>NUCLEOTIDE SEQUENCE [LARGE SCALE GENOMIC DNA]</scope>
    <source>
        <strain evidence="14 15">NIES-2285</strain>
    </source>
</reference>
<dbReference type="InterPro" id="IPR038635">
    <property type="entry name" value="CCR4-NOT_su2/3/5_C_sf"/>
</dbReference>
<dbReference type="STRING" id="105231.A0A1Y1IIP1"/>
<dbReference type="GO" id="GO:0030015">
    <property type="term" value="C:CCR4-NOT core complex"/>
    <property type="evidence" value="ECO:0000318"/>
    <property type="project" value="GO_Central"/>
</dbReference>
<keyword evidence="10" id="KW-0175">Coiled coil</keyword>
<evidence type="ECO:0000259" key="13">
    <source>
        <dbReference type="Pfam" id="PF04153"/>
    </source>
</evidence>
<dbReference type="AlphaFoldDB" id="A0A1Y1IIP1"/>
<keyword evidence="15" id="KW-1185">Reference proteome</keyword>
<feature type="compositionally biased region" description="Polar residues" evidence="11">
    <location>
        <begin position="607"/>
        <end position="617"/>
    </location>
</feature>
<feature type="compositionally biased region" description="Basic and acidic residues" evidence="11">
    <location>
        <begin position="520"/>
        <end position="534"/>
    </location>
</feature>
<feature type="compositionally biased region" description="Gly residues" evidence="11">
    <location>
        <begin position="850"/>
        <end position="873"/>
    </location>
</feature>
<comment type="subcellular location">
    <subcellularLocation>
        <location evidence="2">Cytoplasm</location>
    </subcellularLocation>
    <subcellularLocation>
        <location evidence="1">Nucleus</location>
    </subcellularLocation>
</comment>
<dbReference type="GO" id="GO:0005634">
    <property type="term" value="C:nucleus"/>
    <property type="evidence" value="ECO:0007669"/>
    <property type="project" value="UniProtKB-SubCell"/>
</dbReference>
<dbReference type="Proteomes" id="UP000054558">
    <property type="component" value="Unassembled WGS sequence"/>
</dbReference>
<dbReference type="GO" id="GO:0000932">
    <property type="term" value="C:P-body"/>
    <property type="evidence" value="ECO:0000318"/>
    <property type="project" value="GO_Central"/>
</dbReference>
<evidence type="ECO:0000256" key="8">
    <source>
        <dbReference type="ARBA" id="ARBA00023163"/>
    </source>
</evidence>
<feature type="compositionally biased region" description="Polar residues" evidence="11">
    <location>
        <begin position="501"/>
        <end position="516"/>
    </location>
</feature>
<evidence type="ECO:0000313" key="15">
    <source>
        <dbReference type="Proteomes" id="UP000054558"/>
    </source>
</evidence>
<dbReference type="Pfam" id="PF04065">
    <property type="entry name" value="Not3"/>
    <property type="match status" value="1"/>
</dbReference>
<evidence type="ECO:0000256" key="11">
    <source>
        <dbReference type="SAM" id="MobiDB-lite"/>
    </source>
</evidence>
<dbReference type="EMBL" id="DF237392">
    <property type="protein sequence ID" value="GAQ88596.1"/>
    <property type="molecule type" value="Genomic_DNA"/>
</dbReference>
<keyword evidence="4" id="KW-0963">Cytoplasm</keyword>
<gene>
    <name evidence="14" type="ORF">KFL_004430010</name>
</gene>
<comment type="similarity">
    <text evidence="3">Belongs to the CNOT2/3/5 family.</text>
</comment>
<evidence type="ECO:0000256" key="9">
    <source>
        <dbReference type="ARBA" id="ARBA00023242"/>
    </source>
</evidence>
<dbReference type="InterPro" id="IPR040168">
    <property type="entry name" value="Not2/3/5"/>
</dbReference>
<evidence type="ECO:0000256" key="7">
    <source>
        <dbReference type="ARBA" id="ARBA00023015"/>
    </source>
</evidence>
<feature type="compositionally biased region" description="Low complexity" evidence="11">
    <location>
        <begin position="783"/>
        <end position="792"/>
    </location>
</feature>
<feature type="domain" description="NOT2/NOT3/NOT5 C-terminal" evidence="13">
    <location>
        <begin position="985"/>
        <end position="1102"/>
    </location>
</feature>
<dbReference type="OrthoDB" id="293823at2759"/>
<feature type="compositionally biased region" description="Low complexity" evidence="11">
    <location>
        <begin position="452"/>
        <end position="471"/>
    </location>
</feature>
<evidence type="ECO:0000256" key="10">
    <source>
        <dbReference type="SAM" id="Coils"/>
    </source>
</evidence>
<evidence type="ECO:0000256" key="5">
    <source>
        <dbReference type="ARBA" id="ARBA00022491"/>
    </source>
</evidence>
<proteinExistence type="inferred from homology"/>
<accession>A0A1Y1IIP1</accession>